<feature type="domain" description="EF-hand" evidence="5">
    <location>
        <begin position="1133"/>
        <end position="1168"/>
    </location>
</feature>
<reference evidence="6 7" key="1">
    <citation type="submission" date="2019-04" db="EMBL/GenBank/DDBJ databases">
        <title>Draft genome of the big-headed turtle Platysternon megacephalum.</title>
        <authorList>
            <person name="Gong S."/>
        </authorList>
    </citation>
    <scope>NUCLEOTIDE SEQUENCE [LARGE SCALE GENOMIC DNA]</scope>
    <source>
        <strain evidence="6">DO16091913</strain>
        <tissue evidence="6">Muscle</tissue>
    </source>
</reference>
<dbReference type="Proteomes" id="UP000297703">
    <property type="component" value="Unassembled WGS sequence"/>
</dbReference>
<sequence>MPPSRHFALGLTEAAVGVRLATLRGCLVLAPLLSFQGAEEEMERWEPPDQQTLPQPPRSSVVQAWQQITPSFETMLKQRAASRRKKKSEDKGYGRTRPRRSTAPSPSYPKQRFSQAPRRSKVLNNLYMNLYEEVGEDEPWAVQRVEGLPKACFVFSAIRNGRIHVNDLLPTLHTLGILVTSTEMRKVLKDIDIDANGNLSFTDFLEALDETSPFAQTEAFQNTYQAFSKMRKGLIAVDDLQPALISMGIGLSFETLQEALKHVYVNKDRQLNISDFLMAMSDLEHHYEDVESLGLYDTLKPRKPGREFDFDAKPRVRRRTRLSFDVKYLQKADAPQPDSSLARQQRPPRAGKQSSSPRPRFLSFQEKLPTRFDVEDGLEESPKTTKRRLTQQKPAWSTSIEEDLEESLEEVESPFGQERIQKSQRLTAARGPVGTEEPGMASAGGECVSDYEALQDAFEIVSKIKADNIEVGDLRCTLQTMGIPFTDEEFQEALQKVTLEKDGMVNFNRFMVALANTRRFSEFSVLKDAIAALSKMEGDKVAVSEALSYVKNMGIHLSDGEFQQALKLVSVDANGKVYIKDFIEVLTKSPRFSELLVLQDTIKAMSRIRGDLIDVQDLERTLTNMGVHLSKTEFREMLESVTVDKDGRVKLEQFMMLVSKMRRFSALGALNNAIQAFGQIKEDQVKISELESCLHHMGVHLTKEEIEEVTKSLSVSKDGTVDIKELMSALTGTRRFSNFVAVQEAIRAVKHVKEDEVEVSHLATNLSSLGLRLANEVIGQVLKSAHVNEAGRVKFTDFMRALSRSQHFITSPALQDAFSIISKLEDEKIGVQDLKSVLSNLDVSLSSDELSDVLQLCPVDDSGKVNLKDFIRGVTSTGRFAESVGLQLTCLAISKLKDEHFDLHDLESTLSSMGLHLAKETLKEVMKTASADDNGKVNFREFITVLTQLPHFPKVTGLKDAFDAMSSIKDDNIRVDALDSTLASMGIVLMEEELRELLASVPIAEDGTVNFKDVMMCMTGTRRFTEFEALQDAFNALSKISGDKIEVSNLPSALKAMGIHLTPKELQEALTSCPADESGRVNVKEFMKVLTNIPRFSEYVALQEALKTVSKIKEDKVPVSQLEQTLNSMGVHLTKESLQEGLKTATVDGDGKVNFKDFLTSLGDTQNFSELEALQNATNVVSGMHGGKIHLEDLKSTLENLGISLKEEELQETLKDVAVDERGTVNLKEFLTALASIPHFSDSAAVLQDAIGAFSRIKEDKVDLQDMDSILASLGISVSSEELQEALQKISPDEAGKVNFKEVLTNLINTQRFSETSAMQEALDVISKVEGDKIAVSHLESALANIGITLPKGELEEALRHATVDGDGKVNFKEFLKGLTSTKRFSRTLEMEGAVKTIGVIKEDTVDVHHLESIMRNMGIHLTPEEIQKALKHVTCEEDGKVNLKDFMTGLSKTRRFSQAEKDRVDVRNLDSILDNMGIYLTNEELQEALKHVMVDADGKVYLSKFLQGVRALRRFSHSEGKKVDIRDLDSLLAEMGMHLTQEELQEVLKHVIVDGDGKVNVSDFTKNMISTRRASQAERDRVATSHLDSILGNMGIFLTEEELQEALKHTEIDAEGKVNLSEFMKSVQRLSEAEGEKVDVDNLDSILANMGIHLTHEEFQKALGGVTRGADRKVELKHFMESVMSTRRPSQCERDTVDLQNLDSILDSMGVHLTNEALQAVLKHATVDANGKVNLGKFMKGVKTIQKLSPSEEDKVDMGNLDSVLANMGIHLTQEELQEALKHSPVDRDGTVGLSTFMKSVMNTRRPSQAERDKVDLQNLDDILGSMGVHLANEELQEALKHVTVDADGKVNLGEFMEAVRTVQKLPPGEEDKVDVGNLDSVLANMGIHLTQEELLKALKRCPVDTEGKVSLSAFMESMMSTRRPSQAQRDNVDIQNLDYILDSLGVHLTNEELQEVLKHVTVDADGKVNMGKFMKEVRKVQKLSLEGGE</sequence>
<keyword evidence="7" id="KW-1185">Reference proteome</keyword>
<dbReference type="SUPFAM" id="SSF47473">
    <property type="entry name" value="EF-hand"/>
    <property type="match status" value="13"/>
</dbReference>
<feature type="domain" description="EF-hand" evidence="5">
    <location>
        <begin position="179"/>
        <end position="214"/>
    </location>
</feature>
<dbReference type="InterPro" id="IPR002048">
    <property type="entry name" value="EF_hand_dom"/>
</dbReference>
<feature type="domain" description="EF-hand" evidence="5">
    <location>
        <begin position="1205"/>
        <end position="1240"/>
    </location>
</feature>
<gene>
    <name evidence="6" type="ORF">DR999_PMT06225</name>
</gene>
<dbReference type="PROSITE" id="PS50222">
    <property type="entry name" value="EF_HAND_2"/>
    <property type="match status" value="6"/>
</dbReference>
<evidence type="ECO:0000256" key="1">
    <source>
        <dbReference type="ARBA" id="ARBA00022723"/>
    </source>
</evidence>
<keyword evidence="2" id="KW-0677">Repeat</keyword>
<dbReference type="GO" id="GO:0005509">
    <property type="term" value="F:calcium ion binding"/>
    <property type="evidence" value="ECO:0007669"/>
    <property type="project" value="InterPro"/>
</dbReference>
<keyword evidence="3" id="KW-0106">Calcium</keyword>
<evidence type="ECO:0000313" key="6">
    <source>
        <dbReference type="EMBL" id="TFK10813.1"/>
    </source>
</evidence>
<keyword evidence="1" id="KW-0479">Metal-binding</keyword>
<proteinExistence type="predicted"/>
<dbReference type="InterPro" id="IPR011992">
    <property type="entry name" value="EF-hand-dom_pair"/>
</dbReference>
<evidence type="ECO:0000256" key="3">
    <source>
        <dbReference type="ARBA" id="ARBA00022837"/>
    </source>
</evidence>
<dbReference type="Pfam" id="PF13833">
    <property type="entry name" value="EF-hand_8"/>
    <property type="match status" value="7"/>
</dbReference>
<protein>
    <submittedName>
        <fullName evidence="6">Rho GTPase-activating protein 15</fullName>
    </submittedName>
</protein>
<feature type="region of interest" description="Disordered" evidence="4">
    <location>
        <begin position="40"/>
        <end position="60"/>
    </location>
</feature>
<dbReference type="Gene3D" id="1.10.238.10">
    <property type="entry name" value="EF-hand"/>
    <property type="match status" value="14"/>
</dbReference>
<feature type="compositionally biased region" description="Polar residues" evidence="4">
    <location>
        <begin position="49"/>
        <end position="60"/>
    </location>
</feature>
<feature type="region of interest" description="Disordered" evidence="4">
    <location>
        <begin position="327"/>
        <end position="443"/>
    </location>
</feature>
<evidence type="ECO:0000313" key="7">
    <source>
        <dbReference type="Proteomes" id="UP000297703"/>
    </source>
</evidence>
<dbReference type="STRING" id="55544.A0A4D9ERH6"/>
<evidence type="ECO:0000259" key="5">
    <source>
        <dbReference type="PROSITE" id="PS50222"/>
    </source>
</evidence>
<feature type="region of interest" description="Disordered" evidence="4">
    <location>
        <begin position="76"/>
        <end position="116"/>
    </location>
</feature>
<evidence type="ECO:0000256" key="4">
    <source>
        <dbReference type="SAM" id="MobiDB-lite"/>
    </source>
</evidence>
<feature type="domain" description="EF-hand" evidence="5">
    <location>
        <begin position="1350"/>
        <end position="1385"/>
    </location>
</feature>
<feature type="compositionally biased region" description="Acidic residues" evidence="4">
    <location>
        <begin position="400"/>
        <end position="412"/>
    </location>
</feature>
<dbReference type="OrthoDB" id="9422680at2759"/>
<dbReference type="FunFam" id="1.10.238.10:FF:000001">
    <property type="entry name" value="Calmodulin 1"/>
    <property type="match status" value="1"/>
</dbReference>
<feature type="domain" description="EF-hand" evidence="5">
    <location>
        <begin position="917"/>
        <end position="952"/>
    </location>
</feature>
<dbReference type="EMBL" id="QXTE01000039">
    <property type="protein sequence ID" value="TFK10813.1"/>
    <property type="molecule type" value="Genomic_DNA"/>
</dbReference>
<evidence type="ECO:0000256" key="2">
    <source>
        <dbReference type="ARBA" id="ARBA00022737"/>
    </source>
</evidence>
<dbReference type="InterPro" id="IPR018247">
    <property type="entry name" value="EF_Hand_1_Ca_BS"/>
</dbReference>
<dbReference type="PANTHER" id="PTHR22656:SF1">
    <property type="entry name" value="EF-HAND CALCIUM-BINDING DOMAIN-CONTAINING PROTEIN 13"/>
    <property type="match status" value="1"/>
</dbReference>
<dbReference type="SMART" id="SM00054">
    <property type="entry name" value="EFh"/>
    <property type="match status" value="23"/>
</dbReference>
<reference evidence="6 7" key="2">
    <citation type="submission" date="2019-04" db="EMBL/GenBank/DDBJ databases">
        <title>The genome sequence of big-headed turtle.</title>
        <authorList>
            <person name="Gong S."/>
        </authorList>
    </citation>
    <scope>NUCLEOTIDE SEQUENCE [LARGE SCALE GENOMIC DNA]</scope>
    <source>
        <strain evidence="6">DO16091913</strain>
        <tissue evidence="6">Muscle</tissue>
    </source>
</reference>
<organism evidence="6 7">
    <name type="scientific">Platysternon megacephalum</name>
    <name type="common">big-headed turtle</name>
    <dbReference type="NCBI Taxonomy" id="55544"/>
    <lineage>
        <taxon>Eukaryota</taxon>
        <taxon>Metazoa</taxon>
        <taxon>Chordata</taxon>
        <taxon>Craniata</taxon>
        <taxon>Vertebrata</taxon>
        <taxon>Euteleostomi</taxon>
        <taxon>Archelosauria</taxon>
        <taxon>Testudinata</taxon>
        <taxon>Testudines</taxon>
        <taxon>Cryptodira</taxon>
        <taxon>Durocryptodira</taxon>
        <taxon>Testudinoidea</taxon>
        <taxon>Platysternidae</taxon>
        <taxon>Platysternon</taxon>
    </lineage>
</organism>
<dbReference type="PROSITE" id="PS00018">
    <property type="entry name" value="EF_HAND_1"/>
    <property type="match status" value="1"/>
</dbReference>
<feature type="domain" description="EF-hand" evidence="5">
    <location>
        <begin position="1832"/>
        <end position="1867"/>
    </location>
</feature>
<comment type="caution">
    <text evidence="6">The sequence shown here is derived from an EMBL/GenBank/DDBJ whole genome shotgun (WGS) entry which is preliminary data.</text>
</comment>
<name>A0A4D9ERH6_9SAUR</name>
<dbReference type="CDD" id="cd00051">
    <property type="entry name" value="EFh"/>
    <property type="match status" value="1"/>
</dbReference>
<dbReference type="PANTHER" id="PTHR22656">
    <property type="entry name" value="EF-HAND CALCIUM-BINDING DOMAIN-CONTAINING PROTEIN 13"/>
    <property type="match status" value="1"/>
</dbReference>
<accession>A0A4D9ERH6</accession>